<protein>
    <submittedName>
        <fullName evidence="6">Chromosome partitioning protein ParB</fullName>
    </submittedName>
</protein>
<feature type="region of interest" description="Disordered" evidence="4">
    <location>
        <begin position="1"/>
        <end position="37"/>
    </location>
</feature>
<organism evidence="6 7">
    <name type="scientific">Amycolatopsis taiwanensis</name>
    <dbReference type="NCBI Taxonomy" id="342230"/>
    <lineage>
        <taxon>Bacteria</taxon>
        <taxon>Bacillati</taxon>
        <taxon>Actinomycetota</taxon>
        <taxon>Actinomycetes</taxon>
        <taxon>Pseudonocardiales</taxon>
        <taxon>Pseudonocardiaceae</taxon>
        <taxon>Amycolatopsis</taxon>
    </lineage>
</organism>
<dbReference type="GO" id="GO:0045881">
    <property type="term" value="P:positive regulation of sporulation resulting in formation of a cellular spore"/>
    <property type="evidence" value="ECO:0007669"/>
    <property type="project" value="TreeGrafter"/>
</dbReference>
<dbReference type="SUPFAM" id="SSF109709">
    <property type="entry name" value="KorB DNA-binding domain-like"/>
    <property type="match status" value="1"/>
</dbReference>
<dbReference type="Gene3D" id="1.10.10.2830">
    <property type="match status" value="1"/>
</dbReference>
<feature type="region of interest" description="Disordered" evidence="4">
    <location>
        <begin position="251"/>
        <end position="271"/>
    </location>
</feature>
<dbReference type="InterPro" id="IPR004437">
    <property type="entry name" value="ParB/RepB/Spo0J"/>
</dbReference>
<dbReference type="SMART" id="SM00470">
    <property type="entry name" value="ParB"/>
    <property type="match status" value="1"/>
</dbReference>
<sequence length="330" mass="36245">MTERRGGLGRGLAALIPTGPAEGAAPDGRPPASRSGEKDWFAANSAVKSTGGEVAGAVYREVPIDAIKRNPKQPRQVFDEEALAELEHSIREFGLMQPIVVREQSSNEYELVMGERRLRACQRAELKTIPAIVRQTADEAMLRDALLENIHRVQLNPLEEAAAYQQLLDEFEVTHEELAARIGRSRPVITNTIRLLKLPLPVQRRVAAGVLSAGHARALLSLDEPEAQEDLATRIVAEGLSVRATEEAVTLKKSEAPAKPKSSPRKPIQAPGIEDLATRLSDTFDTRVKVDLGRRKGRIVVEFGSVDDLERIVSLMAPEATKRTRLTDEE</sequence>
<proteinExistence type="inferred from homology"/>
<dbReference type="EMBL" id="BSTI01000008">
    <property type="protein sequence ID" value="GLY67533.1"/>
    <property type="molecule type" value="Genomic_DNA"/>
</dbReference>
<accession>A0A9W6R1E7</accession>
<dbReference type="Pfam" id="PF23552">
    <property type="entry name" value="ParB_C"/>
    <property type="match status" value="1"/>
</dbReference>
<evidence type="ECO:0000256" key="3">
    <source>
        <dbReference type="ARBA" id="ARBA00023125"/>
    </source>
</evidence>
<dbReference type="Proteomes" id="UP001165136">
    <property type="component" value="Unassembled WGS sequence"/>
</dbReference>
<evidence type="ECO:0000259" key="5">
    <source>
        <dbReference type="SMART" id="SM00470"/>
    </source>
</evidence>
<evidence type="ECO:0000313" key="7">
    <source>
        <dbReference type="Proteomes" id="UP001165136"/>
    </source>
</evidence>
<gene>
    <name evidence="6" type="primary">parB</name>
    <name evidence="6" type="ORF">Atai01_41520</name>
</gene>
<dbReference type="GO" id="GO:0005694">
    <property type="term" value="C:chromosome"/>
    <property type="evidence" value="ECO:0007669"/>
    <property type="project" value="TreeGrafter"/>
</dbReference>
<reference evidence="6" key="1">
    <citation type="submission" date="2023-03" db="EMBL/GenBank/DDBJ databases">
        <title>Amycolatopsis taiwanensis NBRC 103393.</title>
        <authorList>
            <person name="Ichikawa N."/>
            <person name="Sato H."/>
            <person name="Tonouchi N."/>
        </authorList>
    </citation>
    <scope>NUCLEOTIDE SEQUENCE</scope>
    <source>
        <strain evidence="6">NBRC 103393</strain>
    </source>
</reference>
<dbReference type="RefSeq" id="WP_027941626.1">
    <property type="nucleotide sequence ID" value="NZ_BSTI01000008.1"/>
</dbReference>
<dbReference type="FunFam" id="3.90.1530.30:FF:000001">
    <property type="entry name" value="Chromosome partitioning protein ParB"/>
    <property type="match status" value="1"/>
</dbReference>
<dbReference type="PANTHER" id="PTHR33375">
    <property type="entry name" value="CHROMOSOME-PARTITIONING PROTEIN PARB-RELATED"/>
    <property type="match status" value="1"/>
</dbReference>
<comment type="similarity">
    <text evidence="1">Belongs to the ParB family.</text>
</comment>
<dbReference type="Pfam" id="PF17762">
    <property type="entry name" value="HTH_ParB"/>
    <property type="match status" value="1"/>
</dbReference>
<dbReference type="FunFam" id="1.10.10.2830:FF:000001">
    <property type="entry name" value="Chromosome partitioning protein ParB"/>
    <property type="match status" value="1"/>
</dbReference>
<dbReference type="CDD" id="cd16393">
    <property type="entry name" value="SPO0J_N"/>
    <property type="match status" value="1"/>
</dbReference>
<dbReference type="GO" id="GO:0007059">
    <property type="term" value="P:chromosome segregation"/>
    <property type="evidence" value="ECO:0007669"/>
    <property type="project" value="UniProtKB-KW"/>
</dbReference>
<dbReference type="InterPro" id="IPR057240">
    <property type="entry name" value="ParB_dimer_C"/>
</dbReference>
<comment type="caution">
    <text evidence="6">The sequence shown here is derived from an EMBL/GenBank/DDBJ whole genome shotgun (WGS) entry which is preliminary data.</text>
</comment>
<feature type="domain" description="ParB-like N-terminal" evidence="5">
    <location>
        <begin position="60"/>
        <end position="150"/>
    </location>
</feature>
<evidence type="ECO:0000313" key="6">
    <source>
        <dbReference type="EMBL" id="GLY67533.1"/>
    </source>
</evidence>
<dbReference type="NCBIfam" id="TIGR00180">
    <property type="entry name" value="parB_part"/>
    <property type="match status" value="1"/>
</dbReference>
<dbReference type="InterPro" id="IPR003115">
    <property type="entry name" value="ParB_N"/>
</dbReference>
<dbReference type="PANTHER" id="PTHR33375:SF1">
    <property type="entry name" value="CHROMOSOME-PARTITIONING PROTEIN PARB-RELATED"/>
    <property type="match status" value="1"/>
</dbReference>
<keyword evidence="2" id="KW-0159">Chromosome partition</keyword>
<dbReference type="Gene3D" id="3.90.1530.30">
    <property type="match status" value="1"/>
</dbReference>
<dbReference type="SUPFAM" id="SSF110849">
    <property type="entry name" value="ParB/Sulfiredoxin"/>
    <property type="match status" value="1"/>
</dbReference>
<dbReference type="AlphaFoldDB" id="A0A9W6R1E7"/>
<dbReference type="InterPro" id="IPR036086">
    <property type="entry name" value="ParB/Sulfiredoxin_sf"/>
</dbReference>
<evidence type="ECO:0000256" key="2">
    <source>
        <dbReference type="ARBA" id="ARBA00022829"/>
    </source>
</evidence>
<name>A0A9W6R1E7_9PSEU</name>
<dbReference type="Pfam" id="PF02195">
    <property type="entry name" value="ParB_N"/>
    <property type="match status" value="1"/>
</dbReference>
<dbReference type="InterPro" id="IPR050336">
    <property type="entry name" value="Chromosome_partition/occlusion"/>
</dbReference>
<keyword evidence="7" id="KW-1185">Reference proteome</keyword>
<evidence type="ECO:0000256" key="1">
    <source>
        <dbReference type="ARBA" id="ARBA00006295"/>
    </source>
</evidence>
<dbReference type="GO" id="GO:0003677">
    <property type="term" value="F:DNA binding"/>
    <property type="evidence" value="ECO:0007669"/>
    <property type="project" value="UniProtKB-KW"/>
</dbReference>
<evidence type="ECO:0000256" key="4">
    <source>
        <dbReference type="SAM" id="MobiDB-lite"/>
    </source>
</evidence>
<keyword evidence="3" id="KW-0238">DNA-binding</keyword>
<dbReference type="InterPro" id="IPR041468">
    <property type="entry name" value="HTH_ParB/Spo0J"/>
</dbReference>